<proteinExistence type="predicted"/>
<keyword evidence="6" id="KW-1185">Reference proteome</keyword>
<protein>
    <submittedName>
        <fullName evidence="5">1-acyl-sn-glycerol-3-phosphate acyltransferase</fullName>
    </submittedName>
</protein>
<dbReference type="SMART" id="SM00563">
    <property type="entry name" value="PlsC"/>
    <property type="match status" value="1"/>
</dbReference>
<comment type="pathway">
    <text evidence="1">Lipid metabolism.</text>
</comment>
<gene>
    <name evidence="5" type="ORF">N7U62_01160</name>
</gene>
<dbReference type="SUPFAM" id="SSF69593">
    <property type="entry name" value="Glycerol-3-phosphate (1)-acyltransferase"/>
    <property type="match status" value="1"/>
</dbReference>
<organism evidence="5 6">
    <name type="scientific">Reichenbachiella ulvae</name>
    <dbReference type="NCBI Taxonomy" id="2980104"/>
    <lineage>
        <taxon>Bacteria</taxon>
        <taxon>Pseudomonadati</taxon>
        <taxon>Bacteroidota</taxon>
        <taxon>Cytophagia</taxon>
        <taxon>Cytophagales</taxon>
        <taxon>Reichenbachiellaceae</taxon>
        <taxon>Reichenbachiella</taxon>
    </lineage>
</organism>
<comment type="caution">
    <text evidence="5">The sequence shown here is derived from an EMBL/GenBank/DDBJ whole genome shotgun (WGS) entry which is preliminary data.</text>
</comment>
<dbReference type="Pfam" id="PF01553">
    <property type="entry name" value="Acyltransferase"/>
    <property type="match status" value="1"/>
</dbReference>
<evidence type="ECO:0000313" key="6">
    <source>
        <dbReference type="Proteomes" id="UP001300692"/>
    </source>
</evidence>
<evidence type="ECO:0000256" key="2">
    <source>
        <dbReference type="ARBA" id="ARBA00022679"/>
    </source>
</evidence>
<dbReference type="GO" id="GO:0016746">
    <property type="term" value="F:acyltransferase activity"/>
    <property type="evidence" value="ECO:0007669"/>
    <property type="project" value="UniProtKB-KW"/>
</dbReference>
<evidence type="ECO:0000256" key="1">
    <source>
        <dbReference type="ARBA" id="ARBA00005189"/>
    </source>
</evidence>
<accession>A0ABT3CNE9</accession>
<dbReference type="RefSeq" id="WP_264136040.1">
    <property type="nucleotide sequence ID" value="NZ_JAOYOD010000001.1"/>
</dbReference>
<dbReference type="InterPro" id="IPR002123">
    <property type="entry name" value="Plipid/glycerol_acylTrfase"/>
</dbReference>
<dbReference type="Proteomes" id="UP001300692">
    <property type="component" value="Unassembled WGS sequence"/>
</dbReference>
<keyword evidence="3 5" id="KW-0012">Acyltransferase</keyword>
<evidence type="ECO:0000256" key="3">
    <source>
        <dbReference type="ARBA" id="ARBA00023315"/>
    </source>
</evidence>
<dbReference type="CDD" id="cd07989">
    <property type="entry name" value="LPLAT_AGPAT-like"/>
    <property type="match status" value="1"/>
</dbReference>
<feature type="domain" description="Phospholipid/glycerol acyltransferase" evidence="4">
    <location>
        <begin position="78"/>
        <end position="193"/>
    </location>
</feature>
<dbReference type="PANTHER" id="PTHR10434">
    <property type="entry name" value="1-ACYL-SN-GLYCEROL-3-PHOSPHATE ACYLTRANSFERASE"/>
    <property type="match status" value="1"/>
</dbReference>
<dbReference type="EMBL" id="JAOYOD010000001">
    <property type="protein sequence ID" value="MCV9385248.1"/>
    <property type="molecule type" value="Genomic_DNA"/>
</dbReference>
<sequence>MKHNIFLTVILRVYGLFAALLLTLTFLLLFPFFVLADWCGWKRFGLQLNHFWSKIYFPLVGIPVHVEYQGELDPNQSYIFCPNHFSYLDVAILPQLKMPFMYVGKISLAKVPMFGYMFKAFHITVDREKMRQRYATYQQSIEALKNGFSLAIFPEGGIKTENPPKMTPKLKEGPFRMSIETGTPIVPVTLADNWRMFPTDSSLFFYRRKCRVLVHEPIDPKNFNMDQIKEYQSKVHQTIQSQLDQMNS</sequence>
<name>A0ABT3CNE9_9BACT</name>
<evidence type="ECO:0000313" key="5">
    <source>
        <dbReference type="EMBL" id="MCV9385248.1"/>
    </source>
</evidence>
<reference evidence="5 6" key="1">
    <citation type="submission" date="2022-10" db="EMBL/GenBank/DDBJ databases">
        <title>Comparative genomics and taxonomic characterization of three novel marine species of genus Reichenbachiella exhibiting antioxidant and polysaccharide degradation activities.</title>
        <authorList>
            <person name="Muhammad N."/>
            <person name="Lee Y.-J."/>
            <person name="Ko J."/>
            <person name="Kim S.-G."/>
        </authorList>
    </citation>
    <scope>NUCLEOTIDE SEQUENCE [LARGE SCALE GENOMIC DNA]</scope>
    <source>
        <strain evidence="5 6">ABR2-5</strain>
    </source>
</reference>
<keyword evidence="2" id="KW-0808">Transferase</keyword>
<dbReference type="PANTHER" id="PTHR10434:SF11">
    <property type="entry name" value="1-ACYL-SN-GLYCEROL-3-PHOSPHATE ACYLTRANSFERASE"/>
    <property type="match status" value="1"/>
</dbReference>
<evidence type="ECO:0000259" key="4">
    <source>
        <dbReference type="SMART" id="SM00563"/>
    </source>
</evidence>